<feature type="chain" id="PRO_5036766283" evidence="2">
    <location>
        <begin position="25"/>
        <end position="1075"/>
    </location>
</feature>
<feature type="signal peptide" evidence="2">
    <location>
        <begin position="1"/>
        <end position="24"/>
    </location>
</feature>
<evidence type="ECO:0000313" key="5">
    <source>
        <dbReference type="Proteomes" id="UP000622317"/>
    </source>
</evidence>
<dbReference type="Pfam" id="PF07593">
    <property type="entry name" value="UnbV_ASPIC"/>
    <property type="match status" value="1"/>
</dbReference>
<feature type="domain" description="ASPIC/UnbV" evidence="3">
    <location>
        <begin position="495"/>
        <end position="561"/>
    </location>
</feature>
<evidence type="ECO:0000259" key="3">
    <source>
        <dbReference type="Pfam" id="PF07593"/>
    </source>
</evidence>
<accession>A0A927IHP7</accession>
<dbReference type="SUPFAM" id="SSF69318">
    <property type="entry name" value="Integrin alpha N-terminal domain"/>
    <property type="match status" value="3"/>
</dbReference>
<dbReference type="InterPro" id="IPR028994">
    <property type="entry name" value="Integrin_alpha_N"/>
</dbReference>
<comment type="caution">
    <text evidence="4">The sequence shown here is derived from an EMBL/GenBank/DDBJ whole genome shotgun (WGS) entry which is preliminary data.</text>
</comment>
<reference evidence="4" key="1">
    <citation type="submission" date="2020-09" db="EMBL/GenBank/DDBJ databases">
        <title>Pelagicoccus enzymogenes sp. nov. with an EPS production, isolated from marine sediment.</title>
        <authorList>
            <person name="Feng X."/>
        </authorList>
    </citation>
    <scope>NUCLEOTIDE SEQUENCE</scope>
    <source>
        <strain evidence="4">NFK12</strain>
    </source>
</reference>
<dbReference type="InterPro" id="IPR027039">
    <property type="entry name" value="Crtac1"/>
</dbReference>
<protein>
    <submittedName>
        <fullName evidence="4">VCBS repeat-containing protein</fullName>
    </submittedName>
</protein>
<dbReference type="Gene3D" id="2.130.10.130">
    <property type="entry name" value="Integrin alpha, N-terminal"/>
    <property type="match status" value="3"/>
</dbReference>
<sequence length="1075" mass="117633">MCTPSRTASFCLSLAIGLSSLAHASFKILEAEKTGLHLENEYDDPLMWSSRFREFTLGAVSVGIASGDVNGDGRPDIYAVSKTGANGLYLQTDTPLVFENKAAEAGVLGSDNWETGVTFVDIDNDQDLDIYLCVYDGPNQLYINDGKGRFSEQAAAFGLDLHDASVMAAFADYDRDGDLDVYLQTNILDFAKNTKGSSDYLYRNNGDNTFTDVSGESGIWGRSQGHSATWWDYNNDGWPDLYVANDFETPDRFYKNNGDGTFSDAIEELVPLTTFFSMGADLGDLNNDGWMDFMVADMEAADHYKDMTGMEERSRGIWDTEAVFELTPQYARNAIYLNSGLDRFQEAAYLFGVPGTNWTWSVKLRDLDNDGWLDLYITNGMVRNLIDADLVDRQNTARSLAHRALVVRNSDPLDERNFAFRNTGDLGFEDVSSAWNLDQASVAFGSTICDFDRDGKLDIAYVGMDQAITLAHNQLAPSQNSLSLRLKGTVSNSWGLGASVTLHTKSGQQLRQLHLARGIVSSDEPLIHFGLGDASQADRIEIQWPSGHRQKLENVAANQLLEVEEPATQSQEFPTTTPSKTVFQERPDLAAKWPQHRQTDTGEFNRASLLPRLVGENGPALAQGDLDGDGHDDLYLGGGFAQSGTIVYSPPNGELHKAVPLGQDETAEDIAAAIFDANNDRKNDLLVISGGAPRPGIEQFSDRLYLNNGDGTFSRAGDEIWPADKTSDSSLAVADYDKDGDVDVFVGGYTTPESYPFAHASRLLRNDAGKFVDVTGSTRLGQQSLGLVTGSAWVNLDDEQTLELAVLSEWSHLRIFKFDGARFVDVSAQFGFTERSGIWKSLRTSDLNNDGRPDFVVGNLGLNTKYKASEAAPATLFAGDIDSNGKNHLIEAYYENGKLFPLRGRSKLNYAFPWIKEAFPKFDSFAKAEVIDIFGKERLSRARKFEAIELQSGAWVSSPNGSYRFLPFPRAAQLAPTMGIVAGDWNNDTIVDLVLAQNFYGQEASTGRLTGSLGATLVGNGDGTFEVMHPSKSGLKLPGNQRVITSSDLDGDGKAEVIATENGGPVRIFSSNKAE</sequence>
<dbReference type="Pfam" id="PF13517">
    <property type="entry name" value="FG-GAP_3"/>
    <property type="match status" value="5"/>
</dbReference>
<gene>
    <name evidence="4" type="ORF">IEN85_23665</name>
</gene>
<evidence type="ECO:0000256" key="2">
    <source>
        <dbReference type="SAM" id="SignalP"/>
    </source>
</evidence>
<dbReference type="InterPro" id="IPR011519">
    <property type="entry name" value="UnbV_ASPIC"/>
</dbReference>
<dbReference type="Gene3D" id="2.40.128.340">
    <property type="match status" value="1"/>
</dbReference>
<keyword evidence="5" id="KW-1185">Reference proteome</keyword>
<dbReference type="PANTHER" id="PTHR16026">
    <property type="entry name" value="CARTILAGE ACIDIC PROTEIN 1"/>
    <property type="match status" value="1"/>
</dbReference>
<keyword evidence="1 2" id="KW-0732">Signal</keyword>
<dbReference type="AlphaFoldDB" id="A0A927IHP7"/>
<name>A0A927IHP7_9BACT</name>
<evidence type="ECO:0000256" key="1">
    <source>
        <dbReference type="ARBA" id="ARBA00022729"/>
    </source>
</evidence>
<dbReference type="RefSeq" id="WP_191619593.1">
    <property type="nucleotide sequence ID" value="NZ_JACYFG010000061.1"/>
</dbReference>
<organism evidence="4 5">
    <name type="scientific">Pelagicoccus enzymogenes</name>
    <dbReference type="NCBI Taxonomy" id="2773457"/>
    <lineage>
        <taxon>Bacteria</taxon>
        <taxon>Pseudomonadati</taxon>
        <taxon>Verrucomicrobiota</taxon>
        <taxon>Opitutia</taxon>
        <taxon>Puniceicoccales</taxon>
        <taxon>Pelagicoccaceae</taxon>
        <taxon>Pelagicoccus</taxon>
    </lineage>
</organism>
<dbReference type="EMBL" id="JACYFG010000061">
    <property type="protein sequence ID" value="MBD5782517.1"/>
    <property type="molecule type" value="Genomic_DNA"/>
</dbReference>
<evidence type="ECO:0000313" key="4">
    <source>
        <dbReference type="EMBL" id="MBD5782517.1"/>
    </source>
</evidence>
<dbReference type="InterPro" id="IPR013517">
    <property type="entry name" value="FG-GAP"/>
</dbReference>
<dbReference type="PANTHER" id="PTHR16026:SF0">
    <property type="entry name" value="CARTILAGE ACIDIC PROTEIN 1"/>
    <property type="match status" value="1"/>
</dbReference>
<proteinExistence type="predicted"/>
<dbReference type="Proteomes" id="UP000622317">
    <property type="component" value="Unassembled WGS sequence"/>
</dbReference>